<dbReference type="Gene3D" id="2.30.40.10">
    <property type="entry name" value="Urease, subunit C, domain 1"/>
    <property type="match status" value="1"/>
</dbReference>
<dbReference type="InterPro" id="IPR011059">
    <property type="entry name" value="Metal-dep_hydrolase_composite"/>
</dbReference>
<dbReference type="InterPro" id="IPR057744">
    <property type="entry name" value="OTAase-like"/>
</dbReference>
<dbReference type="Gene3D" id="3.20.20.140">
    <property type="entry name" value="Metal-dependent hydrolases"/>
    <property type="match status" value="1"/>
</dbReference>
<dbReference type="InterPro" id="IPR051781">
    <property type="entry name" value="Metallo-dep_Hydrolase"/>
</dbReference>
<sequence length="426" mass="47794">MGKLTYIICGKLYDGIDRELKDNQKILIEDDRIVEVGPEVQQPESAQVIDLSDTTVTPGMIDAHMHMDNIDWHTIRQEVYYTSEEHKALGILRTAQKALSRGFTTVRHPGGITSNGFGVLDVRDMINQGYFSGSRIVAAARLICTAGSHGDLSQTFARRPEFSFAVQNMISSLGAGKDFFANAVREEIKAGSDFIKIMATGGFFTPYDNPRQQQMNDEEMEAVIRTAHEWGKTVTAHVYSPDHIRKLVGFGIDGLEHCSLLDEETAQIVEEAGAYIVPTFCPYEEAVHYDPVKIQTKQPEFRAKLEYYKDALQAGREVIKNCKCKLGYGTDQVATHQNYESGYEYKAWLESGMDPFRALEAATRINAEILQLDDRIGTIEKGKLADISAWKRDLMTDPKALLDCAFVMKEGVVYPTERCEDMDEDA</sequence>
<organism evidence="2 3">
    <name type="scientific">Faecalicatena fissicatena</name>
    <dbReference type="NCBI Taxonomy" id="290055"/>
    <lineage>
        <taxon>Bacteria</taxon>
        <taxon>Bacillati</taxon>
        <taxon>Bacillota</taxon>
        <taxon>Clostridia</taxon>
        <taxon>Lachnospirales</taxon>
        <taxon>Lachnospiraceae</taxon>
        <taxon>Faecalicatena</taxon>
    </lineage>
</organism>
<evidence type="ECO:0000313" key="2">
    <source>
        <dbReference type="EMBL" id="MBM6738834.1"/>
    </source>
</evidence>
<dbReference type="SUPFAM" id="SSF51338">
    <property type="entry name" value="Composite domain of metallo-dependent hydrolases"/>
    <property type="match status" value="1"/>
</dbReference>
<dbReference type="SUPFAM" id="SSF51556">
    <property type="entry name" value="Metallo-dependent hydrolases"/>
    <property type="match status" value="1"/>
</dbReference>
<dbReference type="CDD" id="cd01299">
    <property type="entry name" value="Met_dep_hydrolase_A"/>
    <property type="match status" value="1"/>
</dbReference>
<reference evidence="2 3" key="1">
    <citation type="journal article" date="2021" name="Sci. Rep.">
        <title>The distribution of antibiotic resistance genes in chicken gut microbiota commensals.</title>
        <authorList>
            <person name="Juricova H."/>
            <person name="Matiasovicova J."/>
            <person name="Kubasova T."/>
            <person name="Cejkova D."/>
            <person name="Rychlik I."/>
        </authorList>
    </citation>
    <scope>NUCLEOTIDE SEQUENCE [LARGE SCALE GENOMIC DNA]</scope>
    <source>
        <strain evidence="2 3">An773</strain>
    </source>
</reference>
<dbReference type="RefSeq" id="WP_205156240.1">
    <property type="nucleotide sequence ID" value="NZ_JACLYY010000012.1"/>
</dbReference>
<keyword evidence="3" id="KW-1185">Reference proteome</keyword>
<dbReference type="Proteomes" id="UP000716906">
    <property type="component" value="Unassembled WGS sequence"/>
</dbReference>
<dbReference type="PANTHER" id="PTHR43135">
    <property type="entry name" value="ALPHA-D-RIBOSE 1-METHYLPHOSPHONATE 5-TRIPHOSPHATE DIPHOSPHATASE"/>
    <property type="match status" value="1"/>
</dbReference>
<proteinExistence type="predicted"/>
<accession>A0ABS2EAZ8</accession>
<evidence type="ECO:0000313" key="3">
    <source>
        <dbReference type="Proteomes" id="UP000716906"/>
    </source>
</evidence>
<dbReference type="PANTHER" id="PTHR43135:SF3">
    <property type="entry name" value="ALPHA-D-RIBOSE 1-METHYLPHOSPHONATE 5-TRIPHOSPHATE DIPHOSPHATASE"/>
    <property type="match status" value="1"/>
</dbReference>
<dbReference type="InterPro" id="IPR032466">
    <property type="entry name" value="Metal_Hydrolase"/>
</dbReference>
<dbReference type="EMBL" id="JACLYY010000012">
    <property type="protein sequence ID" value="MBM6738834.1"/>
    <property type="molecule type" value="Genomic_DNA"/>
</dbReference>
<dbReference type="Pfam" id="PF01979">
    <property type="entry name" value="Amidohydro_1"/>
    <property type="match status" value="1"/>
</dbReference>
<protein>
    <submittedName>
        <fullName evidence="2">Amidohydrolase family protein</fullName>
    </submittedName>
</protein>
<comment type="caution">
    <text evidence="2">The sequence shown here is derived from an EMBL/GenBank/DDBJ whole genome shotgun (WGS) entry which is preliminary data.</text>
</comment>
<dbReference type="InterPro" id="IPR006680">
    <property type="entry name" value="Amidohydro-rel"/>
</dbReference>
<evidence type="ECO:0000259" key="1">
    <source>
        <dbReference type="Pfam" id="PF01979"/>
    </source>
</evidence>
<name>A0ABS2EAZ8_9FIRM</name>
<feature type="domain" description="Amidohydrolase-related" evidence="1">
    <location>
        <begin position="55"/>
        <end position="410"/>
    </location>
</feature>
<gene>
    <name evidence="2" type="ORF">H7U36_12115</name>
</gene>